<dbReference type="OrthoDB" id="1082240at2"/>
<comment type="caution">
    <text evidence="4">The sequence shown here is derived from an EMBL/GenBank/DDBJ whole genome shotgun (WGS) entry which is preliminary data.</text>
</comment>
<name>G1WET3_9BACT</name>
<feature type="chain" id="PRO_5003426380" description="Outer membrane protein beta-barrel domain-containing protein" evidence="2">
    <location>
        <begin position="21"/>
        <end position="175"/>
    </location>
</feature>
<reference evidence="4 5" key="1">
    <citation type="submission" date="2011-07" db="EMBL/GenBank/DDBJ databases">
        <title>The Genome Sequence of Prevotella oulorum F0390.</title>
        <authorList>
            <consortium name="The Broad Institute Genome Sequencing Platform"/>
            <consortium name="The Broad Institute Genome Sequencing Center for Infectious Disease"/>
            <person name="Earl A."/>
            <person name="Ward D."/>
            <person name="Feldgarden M."/>
            <person name="Gevers D."/>
            <person name="Izard J."/>
            <person name="Ganesan A."/>
            <person name="Baranova O.V."/>
            <person name="Blanton J.M."/>
            <person name="Tanner A.C."/>
            <person name="Dewhirst F.E."/>
            <person name="Young S.K."/>
            <person name="Zeng Q."/>
            <person name="Gargeya S."/>
            <person name="Fitzgerald M."/>
            <person name="Haas B."/>
            <person name="Abouelleil A."/>
            <person name="Alvarado L."/>
            <person name="Arachchi H.M."/>
            <person name="Berlin A."/>
            <person name="Brown A."/>
            <person name="Chapman S.B."/>
            <person name="Chen Z."/>
            <person name="Dunbar C."/>
            <person name="Freedman E."/>
            <person name="Gearin G."/>
            <person name="Gellesch M."/>
            <person name="Goldberg J."/>
            <person name="Griggs A."/>
            <person name="Gujja S."/>
            <person name="Heiman D."/>
            <person name="Howarth C."/>
            <person name="Larson L."/>
            <person name="Lui A."/>
            <person name="MacDonald P.J.P."/>
            <person name="Mehta T."/>
            <person name="Montmayeur A."/>
            <person name="Murphy C."/>
            <person name="Neiman D."/>
            <person name="Pearson M."/>
            <person name="Priest M."/>
            <person name="Roberts A."/>
            <person name="Saif S."/>
            <person name="Shea T."/>
            <person name="Shenoy N."/>
            <person name="Sisk P."/>
            <person name="Stolte C."/>
            <person name="Sykes S."/>
            <person name="Wortman J."/>
            <person name="Nusbaum C."/>
            <person name="Birren B."/>
        </authorList>
    </citation>
    <scope>NUCLEOTIDE SEQUENCE [LARGE SCALE GENOMIC DNA]</scope>
    <source>
        <strain evidence="4 5">F0390</strain>
    </source>
</reference>
<accession>G1WET3</accession>
<dbReference type="GeneID" id="95426899"/>
<proteinExistence type="predicted"/>
<dbReference type="InterPro" id="IPR027385">
    <property type="entry name" value="Beta-barrel_OMP"/>
</dbReference>
<evidence type="ECO:0000313" key="4">
    <source>
        <dbReference type="EMBL" id="EGV28933.1"/>
    </source>
</evidence>
<dbReference type="HOGENOM" id="CLU_100971_2_0_10"/>
<evidence type="ECO:0000259" key="3">
    <source>
        <dbReference type="Pfam" id="PF13505"/>
    </source>
</evidence>
<feature type="domain" description="Outer membrane protein beta-barrel" evidence="3">
    <location>
        <begin position="6"/>
        <end position="175"/>
    </location>
</feature>
<dbReference type="AlphaFoldDB" id="G1WET3"/>
<dbReference type="Pfam" id="PF13505">
    <property type="entry name" value="OMP_b-brl"/>
    <property type="match status" value="1"/>
</dbReference>
<evidence type="ECO:0000256" key="2">
    <source>
        <dbReference type="SAM" id="SignalP"/>
    </source>
</evidence>
<dbReference type="EMBL" id="ADGI01000066">
    <property type="protein sequence ID" value="EGV28933.1"/>
    <property type="molecule type" value="Genomic_DNA"/>
</dbReference>
<dbReference type="eggNOG" id="COG3637">
    <property type="taxonomic scope" value="Bacteria"/>
</dbReference>
<gene>
    <name evidence="4" type="ORF">HMPREF9431_02370</name>
</gene>
<organism evidence="4 5">
    <name type="scientific">Segatella oulorum F0390</name>
    <dbReference type="NCBI Taxonomy" id="702438"/>
    <lineage>
        <taxon>Bacteria</taxon>
        <taxon>Pseudomonadati</taxon>
        <taxon>Bacteroidota</taxon>
        <taxon>Bacteroidia</taxon>
        <taxon>Bacteroidales</taxon>
        <taxon>Prevotellaceae</taxon>
        <taxon>Segatella</taxon>
    </lineage>
</organism>
<dbReference type="RefSeq" id="WP_004381467.1">
    <property type="nucleotide sequence ID" value="NZ_JH114217.1"/>
</dbReference>
<dbReference type="PATRIC" id="fig|702438.4.peg.2482"/>
<sequence>MKKILMTMVAALGLAISANAQVYVGGGFSVKSNDDGKTTYTTYKFLPEVGYNLNDNWAVGMVFGWSGATKGGDKTVAVNPYARFTPVHTKFINLFVDGGFGYAHGYGNKDRDLDIWSVGLRPGVAVNLSERLSFVSHVGFLGWEQAKNNVENTKGTEYGFDLNGENISFSLYYNF</sequence>
<dbReference type="Proteomes" id="UP000005141">
    <property type="component" value="Unassembled WGS sequence"/>
</dbReference>
<dbReference type="Gene3D" id="2.40.160.60">
    <property type="entry name" value="Outer membrane protein transport protein (OMPP1/FadL/TodX)"/>
    <property type="match status" value="1"/>
</dbReference>
<evidence type="ECO:0000256" key="1">
    <source>
        <dbReference type="ARBA" id="ARBA00022729"/>
    </source>
</evidence>
<protein>
    <recommendedName>
        <fullName evidence="3">Outer membrane protein beta-barrel domain-containing protein</fullName>
    </recommendedName>
</protein>
<evidence type="ECO:0000313" key="5">
    <source>
        <dbReference type="Proteomes" id="UP000005141"/>
    </source>
</evidence>
<dbReference type="InterPro" id="IPR011250">
    <property type="entry name" value="OMP/PagP_B-barrel"/>
</dbReference>
<keyword evidence="5" id="KW-1185">Reference proteome</keyword>
<dbReference type="SUPFAM" id="SSF56925">
    <property type="entry name" value="OMPA-like"/>
    <property type="match status" value="1"/>
</dbReference>
<feature type="signal peptide" evidence="2">
    <location>
        <begin position="1"/>
        <end position="20"/>
    </location>
</feature>
<keyword evidence="1 2" id="KW-0732">Signal</keyword>